<dbReference type="RefSeq" id="WP_147419360.1">
    <property type="nucleotide sequence ID" value="NZ_RAPK01000010.1"/>
</dbReference>
<dbReference type="AlphaFoldDB" id="A0A419V0B2"/>
<dbReference type="OrthoDB" id="2838806at2"/>
<sequence length="292" mass="33992">MPSKEVLLKFQNERIELAKSIQKSFQESLRSTVKESFRLKAIGMNVNNNPVFADLTPELKKSLIIKFPEIEEDIEIGEKAILKCNTFGWAFVRGFHIESYIEAAEIVDERDLNYEEKQQKINTFFVEYFDQGDLGSLGGEALIDGLGEEWLYLAEHVMSLVSQKEHQPAIPLIMILIERMMVNLDNAHLKVKFQKDIINSFEEKISKQKEEFQLYTFTNFDAMFEEIIRGNIFKSGTMPNQPTRILNRHLVVHGKSDPSNWTDIDMYQLLTVLLSLADVIREHKKIYVEKRR</sequence>
<evidence type="ECO:0000313" key="1">
    <source>
        <dbReference type="EMBL" id="RKD71377.1"/>
    </source>
</evidence>
<organism evidence="1 2">
    <name type="scientific">Sinobaca qinghaiensis</name>
    <dbReference type="NCBI Taxonomy" id="342944"/>
    <lineage>
        <taxon>Bacteria</taxon>
        <taxon>Bacillati</taxon>
        <taxon>Bacillota</taxon>
        <taxon>Bacilli</taxon>
        <taxon>Bacillales</taxon>
        <taxon>Sporolactobacillaceae</taxon>
        <taxon>Sinobaca</taxon>
    </lineage>
</organism>
<name>A0A419V0B2_9BACL</name>
<dbReference type="Proteomes" id="UP000285120">
    <property type="component" value="Unassembled WGS sequence"/>
</dbReference>
<accession>A0A419V0B2</accession>
<reference evidence="1 2" key="1">
    <citation type="submission" date="2018-09" db="EMBL/GenBank/DDBJ databases">
        <title>Genomic Encyclopedia of Archaeal and Bacterial Type Strains, Phase II (KMG-II): from individual species to whole genera.</title>
        <authorList>
            <person name="Goeker M."/>
        </authorList>
    </citation>
    <scope>NUCLEOTIDE SEQUENCE [LARGE SCALE GENOMIC DNA]</scope>
    <source>
        <strain evidence="1 2">DSM 17008</strain>
    </source>
</reference>
<proteinExistence type="predicted"/>
<dbReference type="EMBL" id="RAPK01000010">
    <property type="protein sequence ID" value="RKD71377.1"/>
    <property type="molecule type" value="Genomic_DNA"/>
</dbReference>
<comment type="caution">
    <text evidence="1">The sequence shown here is derived from an EMBL/GenBank/DDBJ whole genome shotgun (WGS) entry which is preliminary data.</text>
</comment>
<keyword evidence="2" id="KW-1185">Reference proteome</keyword>
<gene>
    <name evidence="1" type="ORF">ATL39_2773</name>
</gene>
<protein>
    <submittedName>
        <fullName evidence="1">Uncharacterized protein</fullName>
    </submittedName>
</protein>
<evidence type="ECO:0000313" key="2">
    <source>
        <dbReference type="Proteomes" id="UP000285120"/>
    </source>
</evidence>